<keyword evidence="1" id="KW-0732">Signal</keyword>
<evidence type="ECO:0000313" key="3">
    <source>
        <dbReference type="Proteomes" id="UP000433945"/>
    </source>
</evidence>
<feature type="signal peptide" evidence="1">
    <location>
        <begin position="1"/>
        <end position="23"/>
    </location>
</feature>
<accession>A0A6N8H9T4</accession>
<proteinExistence type="predicted"/>
<dbReference type="Proteomes" id="UP000433945">
    <property type="component" value="Unassembled WGS sequence"/>
</dbReference>
<organism evidence="2 3">
    <name type="scientific">Flavobacterium rakeshii</name>
    <dbReference type="NCBI Taxonomy" id="1038845"/>
    <lineage>
        <taxon>Bacteria</taxon>
        <taxon>Pseudomonadati</taxon>
        <taxon>Bacteroidota</taxon>
        <taxon>Flavobacteriia</taxon>
        <taxon>Flavobacteriales</taxon>
        <taxon>Flavobacteriaceae</taxon>
        <taxon>Flavobacterium</taxon>
    </lineage>
</organism>
<reference evidence="2 3" key="1">
    <citation type="submission" date="2019-12" db="EMBL/GenBank/DDBJ databases">
        <authorList>
            <person name="Sun J.-Q."/>
        </authorList>
    </citation>
    <scope>NUCLEOTIDE SEQUENCE [LARGE SCALE GENOMIC DNA]</scope>
    <source>
        <strain evidence="2 3">JCM 17928</strain>
    </source>
</reference>
<evidence type="ECO:0000256" key="1">
    <source>
        <dbReference type="SAM" id="SignalP"/>
    </source>
</evidence>
<gene>
    <name evidence="2" type="ORF">GN157_05710</name>
</gene>
<dbReference type="RefSeq" id="WP_157482141.1">
    <property type="nucleotide sequence ID" value="NZ_WOWP01000016.1"/>
</dbReference>
<keyword evidence="3" id="KW-1185">Reference proteome</keyword>
<protein>
    <submittedName>
        <fullName evidence="2">Uncharacterized protein</fullName>
    </submittedName>
</protein>
<sequence length="171" mass="19329">MKKAFLTLFTITIALFTTTNVFAQANPYAGTWEHQNGNQKFILSIWVDSNNIMLGHYKMITVDRNGQQTETVYNSKKEVGNSGIDWPYTVYFGDMSNGYSQSFGGPIIDNTVNNQRGFIEEQFIFTPNSPLGSTAQWEVKKMQGVREPNEPDFNIPNNILLTKVSNSIDLN</sequence>
<feature type="chain" id="PRO_5026685987" evidence="1">
    <location>
        <begin position="24"/>
        <end position="171"/>
    </location>
</feature>
<evidence type="ECO:0000313" key="2">
    <source>
        <dbReference type="EMBL" id="MUV03201.1"/>
    </source>
</evidence>
<dbReference type="OrthoDB" id="1261237at2"/>
<dbReference type="EMBL" id="WOWP01000016">
    <property type="protein sequence ID" value="MUV03201.1"/>
    <property type="molecule type" value="Genomic_DNA"/>
</dbReference>
<name>A0A6N8H9T4_9FLAO</name>
<dbReference type="AlphaFoldDB" id="A0A6N8H9T4"/>
<comment type="caution">
    <text evidence="2">The sequence shown here is derived from an EMBL/GenBank/DDBJ whole genome shotgun (WGS) entry which is preliminary data.</text>
</comment>